<feature type="domain" description="Ricin B lectin" evidence="1">
    <location>
        <begin position="90"/>
        <end position="144"/>
    </location>
</feature>
<dbReference type="Pfam" id="PF14200">
    <property type="entry name" value="RicinB_lectin_2"/>
    <property type="match status" value="1"/>
</dbReference>
<gene>
    <name evidence="2" type="ORF">AFUS01_LOCUS23769</name>
</gene>
<dbReference type="CDD" id="cd00161">
    <property type="entry name" value="beta-trefoil_Ricin-like"/>
    <property type="match status" value="1"/>
</dbReference>
<evidence type="ECO:0000313" key="3">
    <source>
        <dbReference type="Proteomes" id="UP000708208"/>
    </source>
</evidence>
<evidence type="ECO:0000313" key="2">
    <source>
        <dbReference type="EMBL" id="CAG7785125.1"/>
    </source>
</evidence>
<dbReference type="PROSITE" id="PS50231">
    <property type="entry name" value="RICIN_B_LECTIN"/>
    <property type="match status" value="1"/>
</dbReference>
<keyword evidence="3" id="KW-1185">Reference proteome</keyword>
<dbReference type="Proteomes" id="UP000708208">
    <property type="component" value="Unassembled WGS sequence"/>
</dbReference>
<sequence>MVFEKYEYFNYILTNIQSLDVRGEKCGNEVEIITFKHHGESNQCWKASLKDGGVVLSSLLQNKEDKLLQVLEENIDTGKVQTYHELNSLNQKWYLEDVNKADQTFVIKNLSSNKCLQNNGRGKQVTTAEPNNVSSRHIWKIERTDFPSQKS</sequence>
<proteinExistence type="predicted"/>
<dbReference type="AlphaFoldDB" id="A0A8J2PFM2"/>
<accession>A0A8J2PFM2</accession>
<organism evidence="2 3">
    <name type="scientific">Allacma fusca</name>
    <dbReference type="NCBI Taxonomy" id="39272"/>
    <lineage>
        <taxon>Eukaryota</taxon>
        <taxon>Metazoa</taxon>
        <taxon>Ecdysozoa</taxon>
        <taxon>Arthropoda</taxon>
        <taxon>Hexapoda</taxon>
        <taxon>Collembola</taxon>
        <taxon>Symphypleona</taxon>
        <taxon>Sminthuridae</taxon>
        <taxon>Allacma</taxon>
    </lineage>
</organism>
<dbReference type="InterPro" id="IPR000772">
    <property type="entry name" value="Ricin_B_lectin"/>
</dbReference>
<name>A0A8J2PFM2_9HEXA</name>
<comment type="caution">
    <text evidence="2">The sequence shown here is derived from an EMBL/GenBank/DDBJ whole genome shotgun (WGS) entry which is preliminary data.</text>
</comment>
<dbReference type="EMBL" id="CAJVCH010289767">
    <property type="protein sequence ID" value="CAG7785125.1"/>
    <property type="molecule type" value="Genomic_DNA"/>
</dbReference>
<evidence type="ECO:0000259" key="1">
    <source>
        <dbReference type="Pfam" id="PF14200"/>
    </source>
</evidence>
<reference evidence="2" key="1">
    <citation type="submission" date="2021-06" db="EMBL/GenBank/DDBJ databases">
        <authorList>
            <person name="Hodson N. C."/>
            <person name="Mongue J. A."/>
            <person name="Jaron S. K."/>
        </authorList>
    </citation>
    <scope>NUCLEOTIDE SEQUENCE</scope>
</reference>
<protein>
    <recommendedName>
        <fullName evidence="1">Ricin B lectin domain-containing protein</fullName>
    </recommendedName>
</protein>